<protein>
    <recommendedName>
        <fullName evidence="6">NAD-P-binding protein</fullName>
    </recommendedName>
</protein>
<dbReference type="STRING" id="914234.M2RAV1"/>
<dbReference type="CDD" id="cd05374">
    <property type="entry name" value="17beta-HSD-like_SDR_c"/>
    <property type="match status" value="1"/>
</dbReference>
<dbReference type="InterPro" id="IPR036291">
    <property type="entry name" value="NAD(P)-bd_dom_sf"/>
</dbReference>
<keyword evidence="5" id="KW-1185">Reference proteome</keyword>
<dbReference type="PRINTS" id="PR00081">
    <property type="entry name" value="GDHRDH"/>
</dbReference>
<evidence type="ECO:0000313" key="4">
    <source>
        <dbReference type="EMBL" id="EMD35542.1"/>
    </source>
</evidence>
<evidence type="ECO:0008006" key="6">
    <source>
        <dbReference type="Google" id="ProtNLM"/>
    </source>
</evidence>
<dbReference type="PRINTS" id="PR00080">
    <property type="entry name" value="SDRFAMILY"/>
</dbReference>
<evidence type="ECO:0000256" key="1">
    <source>
        <dbReference type="ARBA" id="ARBA00006484"/>
    </source>
</evidence>
<proteinExistence type="inferred from homology"/>
<accession>M2RAV1</accession>
<dbReference type="Gene3D" id="3.40.50.720">
    <property type="entry name" value="NAD(P)-binding Rossmann-like Domain"/>
    <property type="match status" value="1"/>
</dbReference>
<organism evidence="4 5">
    <name type="scientific">Ceriporiopsis subvermispora (strain B)</name>
    <name type="common">White-rot fungus</name>
    <name type="synonym">Gelatoporia subvermispora</name>
    <dbReference type="NCBI Taxonomy" id="914234"/>
    <lineage>
        <taxon>Eukaryota</taxon>
        <taxon>Fungi</taxon>
        <taxon>Dikarya</taxon>
        <taxon>Basidiomycota</taxon>
        <taxon>Agaricomycotina</taxon>
        <taxon>Agaricomycetes</taxon>
        <taxon>Polyporales</taxon>
        <taxon>Gelatoporiaceae</taxon>
        <taxon>Gelatoporia</taxon>
    </lineage>
</organism>
<dbReference type="HOGENOM" id="CLU_010194_2_9_1"/>
<dbReference type="AlphaFoldDB" id="M2RAV1"/>
<dbReference type="PANTHER" id="PTHR43976">
    <property type="entry name" value="SHORT CHAIN DEHYDROGENASE"/>
    <property type="match status" value="1"/>
</dbReference>
<dbReference type="InterPro" id="IPR002347">
    <property type="entry name" value="SDR_fam"/>
</dbReference>
<dbReference type="SUPFAM" id="SSF51735">
    <property type="entry name" value="NAD(P)-binding Rossmann-fold domains"/>
    <property type="match status" value="1"/>
</dbReference>
<keyword evidence="2" id="KW-0560">Oxidoreductase</keyword>
<dbReference type="OrthoDB" id="1274115at2759"/>
<gene>
    <name evidence="4" type="ORF">CERSUDRAFT_96656</name>
</gene>
<dbReference type="Proteomes" id="UP000016930">
    <property type="component" value="Unassembled WGS sequence"/>
</dbReference>
<dbReference type="EMBL" id="KB445800">
    <property type="protein sequence ID" value="EMD35542.1"/>
    <property type="molecule type" value="Genomic_DNA"/>
</dbReference>
<name>M2RAV1_CERS8</name>
<evidence type="ECO:0000313" key="5">
    <source>
        <dbReference type="Proteomes" id="UP000016930"/>
    </source>
</evidence>
<dbReference type="Pfam" id="PF00106">
    <property type="entry name" value="adh_short"/>
    <property type="match status" value="1"/>
</dbReference>
<comment type="similarity">
    <text evidence="1 3">Belongs to the short-chain dehydrogenases/reductases (SDR) family.</text>
</comment>
<dbReference type="PANTHER" id="PTHR43976:SF16">
    <property type="entry name" value="SHORT-CHAIN DEHYDROGENASE_REDUCTASE FAMILY PROTEIN"/>
    <property type="match status" value="1"/>
</dbReference>
<evidence type="ECO:0000256" key="2">
    <source>
        <dbReference type="ARBA" id="ARBA00023002"/>
    </source>
</evidence>
<reference evidence="4 5" key="1">
    <citation type="journal article" date="2012" name="Proc. Natl. Acad. Sci. U.S.A.">
        <title>Comparative genomics of Ceriporiopsis subvermispora and Phanerochaete chrysosporium provide insight into selective ligninolysis.</title>
        <authorList>
            <person name="Fernandez-Fueyo E."/>
            <person name="Ruiz-Duenas F.J."/>
            <person name="Ferreira P."/>
            <person name="Floudas D."/>
            <person name="Hibbett D.S."/>
            <person name="Canessa P."/>
            <person name="Larrondo L.F."/>
            <person name="James T.Y."/>
            <person name="Seelenfreund D."/>
            <person name="Lobos S."/>
            <person name="Polanco R."/>
            <person name="Tello M."/>
            <person name="Honda Y."/>
            <person name="Watanabe T."/>
            <person name="Watanabe T."/>
            <person name="Ryu J.S."/>
            <person name="Kubicek C.P."/>
            <person name="Schmoll M."/>
            <person name="Gaskell J."/>
            <person name="Hammel K.E."/>
            <person name="St John F.J."/>
            <person name="Vanden Wymelenberg A."/>
            <person name="Sabat G."/>
            <person name="Splinter BonDurant S."/>
            <person name="Syed K."/>
            <person name="Yadav J.S."/>
            <person name="Doddapaneni H."/>
            <person name="Subramanian V."/>
            <person name="Lavin J.L."/>
            <person name="Oguiza J.A."/>
            <person name="Perez G."/>
            <person name="Pisabarro A.G."/>
            <person name="Ramirez L."/>
            <person name="Santoyo F."/>
            <person name="Master E."/>
            <person name="Coutinho P.M."/>
            <person name="Henrissat B."/>
            <person name="Lombard V."/>
            <person name="Magnuson J.K."/>
            <person name="Kuees U."/>
            <person name="Hori C."/>
            <person name="Igarashi K."/>
            <person name="Samejima M."/>
            <person name="Held B.W."/>
            <person name="Barry K.W."/>
            <person name="LaButti K.M."/>
            <person name="Lapidus A."/>
            <person name="Lindquist E.A."/>
            <person name="Lucas S.M."/>
            <person name="Riley R."/>
            <person name="Salamov A.A."/>
            <person name="Hoffmeister D."/>
            <person name="Schwenk D."/>
            <person name="Hadar Y."/>
            <person name="Yarden O."/>
            <person name="de Vries R.P."/>
            <person name="Wiebenga A."/>
            <person name="Stenlid J."/>
            <person name="Eastwood D."/>
            <person name="Grigoriev I.V."/>
            <person name="Berka R.M."/>
            <person name="Blanchette R.A."/>
            <person name="Kersten P."/>
            <person name="Martinez A.T."/>
            <person name="Vicuna R."/>
            <person name="Cullen D."/>
        </authorList>
    </citation>
    <scope>NUCLEOTIDE SEQUENCE [LARGE SCALE GENOMIC DNA]</scope>
    <source>
        <strain evidence="4 5">B</strain>
    </source>
</reference>
<evidence type="ECO:0000256" key="3">
    <source>
        <dbReference type="RuleBase" id="RU000363"/>
    </source>
</evidence>
<sequence>MSVPKIWFITGASSGFGRTMTEFALEKGANVIATLRKPEVLAELCAQFDTTRLLVLKLDVKESGQIAAAFAKAQETFGRIDVVFNNAGYVAVSEVESAKAHEEVVRDMFDVNFWGATRISQAAVKFFREVNDPVGGRLLQISSLAGVKGLPSVAFYCASKHALEGVTEALVKELDPDWNIKITLIQPGPFRTSVRSNFSIIPADPAYTHPAAAAGRAWATTITEYEDADDPLKAVRRFYELVDLPEPPLRFPIGKFVVESLQEKAQSLLADANTYKSWSDGLGFAA</sequence>
<dbReference type="GO" id="GO:0016491">
    <property type="term" value="F:oxidoreductase activity"/>
    <property type="evidence" value="ECO:0007669"/>
    <property type="project" value="UniProtKB-KW"/>
</dbReference>
<dbReference type="InterPro" id="IPR051911">
    <property type="entry name" value="SDR_oxidoreductase"/>
</dbReference>